<dbReference type="EMBL" id="CM042886">
    <property type="protein sequence ID" value="KAI4343069.1"/>
    <property type="molecule type" value="Genomic_DNA"/>
</dbReference>
<reference evidence="2" key="1">
    <citation type="journal article" date="2023" name="Front. Plant Sci.">
        <title>Chromosomal-level genome assembly of Melastoma candidum provides insights into trichome evolution.</title>
        <authorList>
            <person name="Zhong Y."/>
            <person name="Wu W."/>
            <person name="Sun C."/>
            <person name="Zou P."/>
            <person name="Liu Y."/>
            <person name="Dai S."/>
            <person name="Zhou R."/>
        </authorList>
    </citation>
    <scope>NUCLEOTIDE SEQUENCE [LARGE SCALE GENOMIC DNA]</scope>
</reference>
<evidence type="ECO:0000313" key="1">
    <source>
        <dbReference type="EMBL" id="KAI4343069.1"/>
    </source>
</evidence>
<keyword evidence="2" id="KW-1185">Reference proteome</keyword>
<accession>A0ACB9P584</accession>
<evidence type="ECO:0000313" key="2">
    <source>
        <dbReference type="Proteomes" id="UP001057402"/>
    </source>
</evidence>
<name>A0ACB9P584_9MYRT</name>
<gene>
    <name evidence="1" type="ORF">MLD38_027614</name>
</gene>
<sequence>MSELRRSNAASQMPRVLHITSKSLECEHPQGTTGVLSVTRVMFATNHFDAPLRIPNSSHISVLAFCDTALTYKQRAVDLVSRMTLSEKVQQRRDIVYSVPGAWIAWLQVVVQGIAQCLHVGRGATSFYSVVLGATSFPMVILSAASFNESLWKNIGWAIARAMYNIGKAGLMFWSLKINVAINRRWRRALDTPWEDPFVVGRKRREKSNPNWSEAHLPLPFQLYCLLSNLGIKFRVPKSDLSNPRGVIKRKGINMPWIFKNSGRLVDFFFILRAFNSRKEG</sequence>
<dbReference type="Proteomes" id="UP001057402">
    <property type="component" value="Chromosome 7"/>
</dbReference>
<proteinExistence type="predicted"/>
<protein>
    <submittedName>
        <fullName evidence="1">Uncharacterized protein</fullName>
    </submittedName>
</protein>
<organism evidence="1 2">
    <name type="scientific">Melastoma candidum</name>
    <dbReference type="NCBI Taxonomy" id="119954"/>
    <lineage>
        <taxon>Eukaryota</taxon>
        <taxon>Viridiplantae</taxon>
        <taxon>Streptophyta</taxon>
        <taxon>Embryophyta</taxon>
        <taxon>Tracheophyta</taxon>
        <taxon>Spermatophyta</taxon>
        <taxon>Magnoliopsida</taxon>
        <taxon>eudicotyledons</taxon>
        <taxon>Gunneridae</taxon>
        <taxon>Pentapetalae</taxon>
        <taxon>rosids</taxon>
        <taxon>malvids</taxon>
        <taxon>Myrtales</taxon>
        <taxon>Melastomataceae</taxon>
        <taxon>Melastomatoideae</taxon>
        <taxon>Melastomateae</taxon>
        <taxon>Melastoma</taxon>
    </lineage>
</organism>
<comment type="caution">
    <text evidence="1">The sequence shown here is derived from an EMBL/GenBank/DDBJ whole genome shotgun (WGS) entry which is preliminary data.</text>
</comment>